<gene>
    <name evidence="2" type="ORF">TRFO_09743</name>
</gene>
<dbReference type="InterPro" id="IPR011989">
    <property type="entry name" value="ARM-like"/>
</dbReference>
<evidence type="ECO:0000256" key="1">
    <source>
        <dbReference type="ARBA" id="ARBA00022737"/>
    </source>
</evidence>
<sequence length="502" mass="56790">MLELPQFAASNFPPSPTFILSQMSDPSTVLNSLCSPFLKEEISPDCFSLSFVENVLIPNIQKTIISDDMNKENTDTLPNSINPSALTNSPFPGQNFTLDKFANLPKLIKIIVDNLDIEGLNLIESQILEFIVEIYLMATTPQIANNIIDLYCELLSSIPSKYRDDVLVDTINKYSTASDHRLRILAVNIISLVRKNERVVSQFITFSKDKIPTVRAAVINCLQNCNFDSPVIELILTNAAKDHSSRVRNAAASVFGFLTPHLTDEYLQLLKNPSTTESALDSFQAMANFSGFSPFFDTFILIISAFPNKCAKVLIEYSPFVDASEHRLLYKCAKKLRSNFYFIENLYTFSRVFSNKERFLKFFNIEKMTNWRERALYAKICIDFVDDFKIDIIPIVFNFAYDTIEIVRNLSVDIMVKLVKIEPNSVYSIVHLVEGGWHQRLVLAKVLAQVGISEQLLETAQKLSHDSVSNVRYCLAVGVKGTNYFDQLFNDCKDSDILCAAL</sequence>
<accession>A0A1J4JCL5</accession>
<dbReference type="OrthoDB" id="10487766at2759"/>
<dbReference type="EMBL" id="MLAK01001149">
    <property type="protein sequence ID" value="OHS96848.1"/>
    <property type="molecule type" value="Genomic_DNA"/>
</dbReference>
<keyword evidence="3" id="KW-1185">Reference proteome</keyword>
<dbReference type="PANTHER" id="PTHR10648:SF4">
    <property type="entry name" value="PROTEIN PHOSPHATASE 2 (FORMERLY 2A), REGULATORY SUBUNIT A, BETA ISOFORM-RELATED"/>
    <property type="match status" value="1"/>
</dbReference>
<proteinExistence type="predicted"/>
<dbReference type="GO" id="GO:0000159">
    <property type="term" value="C:protein phosphatase type 2A complex"/>
    <property type="evidence" value="ECO:0007669"/>
    <property type="project" value="TreeGrafter"/>
</dbReference>
<dbReference type="GO" id="GO:0005829">
    <property type="term" value="C:cytosol"/>
    <property type="evidence" value="ECO:0007669"/>
    <property type="project" value="TreeGrafter"/>
</dbReference>
<dbReference type="GeneID" id="94829741"/>
<dbReference type="GO" id="GO:0019888">
    <property type="term" value="F:protein phosphatase regulator activity"/>
    <property type="evidence" value="ECO:0007669"/>
    <property type="project" value="TreeGrafter"/>
</dbReference>
<dbReference type="RefSeq" id="XP_068349985.1">
    <property type="nucleotide sequence ID" value="XM_068495037.1"/>
</dbReference>
<keyword evidence="1" id="KW-0677">Repeat</keyword>
<dbReference type="AlphaFoldDB" id="A0A1J4JCL5"/>
<dbReference type="SUPFAM" id="SSF48371">
    <property type="entry name" value="ARM repeat"/>
    <property type="match status" value="1"/>
</dbReference>
<comment type="caution">
    <text evidence="2">The sequence shown here is derived from an EMBL/GenBank/DDBJ whole genome shotgun (WGS) entry which is preliminary data.</text>
</comment>
<evidence type="ECO:0000313" key="3">
    <source>
        <dbReference type="Proteomes" id="UP000179807"/>
    </source>
</evidence>
<dbReference type="Gene3D" id="1.25.10.10">
    <property type="entry name" value="Leucine-rich Repeat Variant"/>
    <property type="match status" value="1"/>
</dbReference>
<reference evidence="2" key="1">
    <citation type="submission" date="2016-10" db="EMBL/GenBank/DDBJ databases">
        <authorList>
            <person name="Benchimol M."/>
            <person name="Almeida L.G."/>
            <person name="Vasconcelos A.T."/>
            <person name="Perreira-Neves A."/>
            <person name="Rosa I.A."/>
            <person name="Tasca T."/>
            <person name="Bogo M.R."/>
            <person name="de Souza W."/>
        </authorList>
    </citation>
    <scope>NUCLEOTIDE SEQUENCE [LARGE SCALE GENOMIC DNA]</scope>
    <source>
        <strain evidence="2">K</strain>
    </source>
</reference>
<dbReference type="InterPro" id="IPR051023">
    <property type="entry name" value="PP2A_Regulatory_Subunit_A"/>
</dbReference>
<dbReference type="Proteomes" id="UP000179807">
    <property type="component" value="Unassembled WGS sequence"/>
</dbReference>
<evidence type="ECO:0000313" key="2">
    <source>
        <dbReference type="EMBL" id="OHS96848.1"/>
    </source>
</evidence>
<dbReference type="VEuPathDB" id="TrichDB:TRFO_09743"/>
<dbReference type="PANTHER" id="PTHR10648">
    <property type="entry name" value="SERINE/THREONINE-PROTEIN PHOSPHATASE PP2A 65 KDA REGULATORY SUBUNIT"/>
    <property type="match status" value="1"/>
</dbReference>
<organism evidence="2 3">
    <name type="scientific">Tritrichomonas foetus</name>
    <dbReference type="NCBI Taxonomy" id="1144522"/>
    <lineage>
        <taxon>Eukaryota</taxon>
        <taxon>Metamonada</taxon>
        <taxon>Parabasalia</taxon>
        <taxon>Tritrichomonadida</taxon>
        <taxon>Tritrichomonadidae</taxon>
        <taxon>Tritrichomonas</taxon>
    </lineage>
</organism>
<dbReference type="GO" id="GO:0005634">
    <property type="term" value="C:nucleus"/>
    <property type="evidence" value="ECO:0007669"/>
    <property type="project" value="TreeGrafter"/>
</dbReference>
<protein>
    <submittedName>
        <fullName evidence="2">Uncharacterized protein</fullName>
    </submittedName>
</protein>
<dbReference type="InterPro" id="IPR016024">
    <property type="entry name" value="ARM-type_fold"/>
</dbReference>
<name>A0A1J4JCL5_9EUKA</name>